<feature type="compositionally biased region" description="Basic and acidic residues" evidence="1">
    <location>
        <begin position="116"/>
        <end position="131"/>
    </location>
</feature>
<sequence length="287" mass="32335">MFGPRGRGGPPRSTPANVQCQKCLKRDMHHSLLDVGTISQQLRNPKLVPKLANTSLEPVEAKKGVADEELAKREAERAKQRGQDQDEGEDEVPRATSKRPRSLSANSISTISTDNSGDRMRNRNRSRSAEPRKRKRSPGSPNAEGGRRGNGSRSSHSRSPSPPQRRGRARSRDSHSPVPERTERLYRSRDHRVRNRDAPPELKGNSAMTRDGREPPARRPYYSRSPERGSRRQERKENRLAPAAGEDRERHGGRSGVMQADQRSRERSLSPFSKRLALTRELKGDAR</sequence>
<evidence type="ECO:0000313" key="3">
    <source>
        <dbReference type="Proteomes" id="UP000076580"/>
    </source>
</evidence>
<reference evidence="2 3" key="1">
    <citation type="journal article" date="2016" name="Sci. Rep.">
        <title>Insights into Adaptations to a Near-Obligate Nematode Endoparasitic Lifestyle from the Finished Genome of Drechmeria coniospora.</title>
        <authorList>
            <person name="Zhang L."/>
            <person name="Zhou Z."/>
            <person name="Guo Q."/>
            <person name="Fokkens L."/>
            <person name="Miskei M."/>
            <person name="Pocsi I."/>
            <person name="Zhang W."/>
            <person name="Chen M."/>
            <person name="Wang L."/>
            <person name="Sun Y."/>
            <person name="Donzelli B.G."/>
            <person name="Gibson D.M."/>
            <person name="Nelson D.R."/>
            <person name="Luo J.G."/>
            <person name="Rep M."/>
            <person name="Liu H."/>
            <person name="Yang S."/>
            <person name="Wang J."/>
            <person name="Krasnoff S.B."/>
            <person name="Xu Y."/>
            <person name="Molnar I."/>
            <person name="Lin M."/>
        </authorList>
    </citation>
    <scope>NUCLEOTIDE SEQUENCE [LARGE SCALE GENOMIC DNA]</scope>
    <source>
        <strain evidence="2 3">ARSEF 6962</strain>
    </source>
</reference>
<dbReference type="Proteomes" id="UP000076580">
    <property type="component" value="Chromosome 01"/>
</dbReference>
<comment type="caution">
    <text evidence="2">The sequence shown here is derived from an EMBL/GenBank/DDBJ whole genome shotgun (WGS) entry which is preliminary data.</text>
</comment>
<feature type="compositionally biased region" description="Basic and acidic residues" evidence="1">
    <location>
        <begin position="170"/>
        <end position="188"/>
    </location>
</feature>
<accession>A0A151GTC4</accession>
<evidence type="ECO:0000256" key="1">
    <source>
        <dbReference type="SAM" id="MobiDB-lite"/>
    </source>
</evidence>
<keyword evidence="3" id="KW-1185">Reference proteome</keyword>
<feature type="compositionally biased region" description="Basic and acidic residues" evidence="1">
    <location>
        <begin position="278"/>
        <end position="287"/>
    </location>
</feature>
<name>A0A151GTC4_DRECN</name>
<dbReference type="EMBL" id="LAYC01000001">
    <property type="protein sequence ID" value="KYK60355.1"/>
    <property type="molecule type" value="Genomic_DNA"/>
</dbReference>
<evidence type="ECO:0000313" key="2">
    <source>
        <dbReference type="EMBL" id="KYK60355.1"/>
    </source>
</evidence>
<feature type="compositionally biased region" description="Basic and acidic residues" evidence="1">
    <location>
        <begin position="59"/>
        <end position="84"/>
    </location>
</feature>
<protein>
    <submittedName>
        <fullName evidence="2">Uncharacterized protein</fullName>
    </submittedName>
</protein>
<feature type="compositionally biased region" description="Polar residues" evidence="1">
    <location>
        <begin position="103"/>
        <end position="115"/>
    </location>
</feature>
<feature type="compositionally biased region" description="Basic and acidic residues" evidence="1">
    <location>
        <begin position="225"/>
        <end position="252"/>
    </location>
</feature>
<dbReference type="InParanoid" id="A0A151GTC4"/>
<dbReference type="GeneID" id="63714135"/>
<gene>
    <name evidence="2" type="ORF">DCS_01492</name>
</gene>
<proteinExistence type="predicted"/>
<dbReference type="AlphaFoldDB" id="A0A151GTC4"/>
<organism evidence="2 3">
    <name type="scientific">Drechmeria coniospora</name>
    <name type="common">Nematophagous fungus</name>
    <name type="synonym">Meria coniospora</name>
    <dbReference type="NCBI Taxonomy" id="98403"/>
    <lineage>
        <taxon>Eukaryota</taxon>
        <taxon>Fungi</taxon>
        <taxon>Dikarya</taxon>
        <taxon>Ascomycota</taxon>
        <taxon>Pezizomycotina</taxon>
        <taxon>Sordariomycetes</taxon>
        <taxon>Hypocreomycetidae</taxon>
        <taxon>Hypocreales</taxon>
        <taxon>Ophiocordycipitaceae</taxon>
        <taxon>Drechmeria</taxon>
    </lineage>
</organism>
<dbReference type="RefSeq" id="XP_040659707.1">
    <property type="nucleotide sequence ID" value="XM_040798824.1"/>
</dbReference>
<feature type="region of interest" description="Disordered" evidence="1">
    <location>
        <begin position="49"/>
        <end position="287"/>
    </location>
</feature>
<dbReference type="STRING" id="98403.A0A151GTC4"/>